<accession>A0ABX2IQE6</accession>
<evidence type="ECO:0000313" key="2">
    <source>
        <dbReference type="EMBL" id="NSX55109.1"/>
    </source>
</evidence>
<evidence type="ECO:0000313" key="3">
    <source>
        <dbReference type="Proteomes" id="UP000777935"/>
    </source>
</evidence>
<dbReference type="Proteomes" id="UP000777935">
    <property type="component" value="Unassembled WGS sequence"/>
</dbReference>
<keyword evidence="1" id="KW-0472">Membrane</keyword>
<keyword evidence="1" id="KW-1133">Transmembrane helix</keyword>
<reference evidence="2 3" key="1">
    <citation type="submission" date="2020-06" db="EMBL/GenBank/DDBJ databases">
        <title>Sulfitobacter algicola sp. nov., isolated from green algae.</title>
        <authorList>
            <person name="Wang C."/>
        </authorList>
    </citation>
    <scope>NUCLEOTIDE SEQUENCE [LARGE SCALE GENOMIC DNA]</scope>
    <source>
        <strain evidence="2 3">1151</strain>
    </source>
</reference>
<evidence type="ECO:0000256" key="1">
    <source>
        <dbReference type="SAM" id="Phobius"/>
    </source>
</evidence>
<dbReference type="EMBL" id="JABUFE010000005">
    <property type="protein sequence ID" value="NSX55109.1"/>
    <property type="molecule type" value="Genomic_DNA"/>
</dbReference>
<keyword evidence="1" id="KW-0812">Transmembrane</keyword>
<feature type="transmembrane region" description="Helical" evidence="1">
    <location>
        <begin position="20"/>
        <end position="48"/>
    </location>
</feature>
<comment type="caution">
    <text evidence="2">The sequence shown here is derived from an EMBL/GenBank/DDBJ whole genome shotgun (WGS) entry which is preliminary data.</text>
</comment>
<organism evidence="2 3">
    <name type="scientific">Parasulfitobacter algicola</name>
    <dbReference type="NCBI Taxonomy" id="2614809"/>
    <lineage>
        <taxon>Bacteria</taxon>
        <taxon>Pseudomonadati</taxon>
        <taxon>Pseudomonadota</taxon>
        <taxon>Alphaproteobacteria</taxon>
        <taxon>Rhodobacterales</taxon>
        <taxon>Roseobacteraceae</taxon>
        <taxon>Parasulfitobacter</taxon>
    </lineage>
</organism>
<gene>
    <name evidence="2" type="ORF">HRQ87_09875</name>
</gene>
<proteinExistence type="predicted"/>
<protein>
    <submittedName>
        <fullName evidence="2">Uncharacterized protein</fullName>
    </submittedName>
</protein>
<sequence length="66" mass="7233">MVWIFVSINLGKLNALITGLGLYILLLAALYAALPYVNVHAISGLFVLAGMTNRPISKFHGRFTRT</sequence>
<name>A0ABX2IQE6_9RHOB</name>
<dbReference type="RefSeq" id="WP_174137824.1">
    <property type="nucleotide sequence ID" value="NZ_JABUFE010000005.1"/>
</dbReference>
<keyword evidence="3" id="KW-1185">Reference proteome</keyword>